<protein>
    <recommendedName>
        <fullName evidence="2">DinB-like domain-containing protein</fullName>
    </recommendedName>
</protein>
<dbReference type="SUPFAM" id="SSF109854">
    <property type="entry name" value="DinB/YfiT-like putative metalloenzymes"/>
    <property type="match status" value="1"/>
</dbReference>
<dbReference type="InterPro" id="IPR024775">
    <property type="entry name" value="DinB-like"/>
</dbReference>
<organism evidence="3 4">
    <name type="scientific">Salegentibacter salinarum</name>
    <dbReference type="NCBI Taxonomy" id="447422"/>
    <lineage>
        <taxon>Bacteria</taxon>
        <taxon>Pseudomonadati</taxon>
        <taxon>Bacteroidota</taxon>
        <taxon>Flavobacteriia</taxon>
        <taxon>Flavobacteriales</taxon>
        <taxon>Flavobacteriaceae</taxon>
        <taxon>Salegentibacter</taxon>
    </lineage>
</organism>
<evidence type="ECO:0000259" key="2">
    <source>
        <dbReference type="Pfam" id="PF12867"/>
    </source>
</evidence>
<feature type="signal peptide" evidence="1">
    <location>
        <begin position="1"/>
        <end position="20"/>
    </location>
</feature>
<dbReference type="Gene3D" id="1.20.120.450">
    <property type="entry name" value="dinb family like domain"/>
    <property type="match status" value="1"/>
</dbReference>
<proteinExistence type="predicted"/>
<dbReference type="InterPro" id="IPR034660">
    <property type="entry name" value="DinB/YfiT-like"/>
</dbReference>
<comment type="caution">
    <text evidence="3">The sequence shown here is derived from an EMBL/GenBank/DDBJ whole genome shotgun (WGS) entry which is preliminary data.</text>
</comment>
<dbReference type="AlphaFoldDB" id="A0A2N0TR48"/>
<dbReference type="RefSeq" id="WP_079712568.1">
    <property type="nucleotide sequence ID" value="NZ_FUZC01000004.1"/>
</dbReference>
<dbReference type="Proteomes" id="UP000232673">
    <property type="component" value="Unassembled WGS sequence"/>
</dbReference>
<dbReference type="OrthoDB" id="1524454at2"/>
<feature type="chain" id="PRO_5014612109" description="DinB-like domain-containing protein" evidence="1">
    <location>
        <begin position="21"/>
        <end position="202"/>
    </location>
</feature>
<name>A0A2N0TR48_9FLAO</name>
<keyword evidence="1" id="KW-0732">Signal</keyword>
<dbReference type="STRING" id="447422.SAMN05660903_01470"/>
<evidence type="ECO:0000313" key="3">
    <source>
        <dbReference type="EMBL" id="PKD17212.1"/>
    </source>
</evidence>
<reference evidence="3 4" key="1">
    <citation type="submission" date="2015-10" db="EMBL/GenBank/DDBJ databases">
        <title>Draft genome sequence of Salegentibacter salinarum KCTC 12975.</title>
        <authorList>
            <person name="Lin W."/>
            <person name="Zheng Q."/>
        </authorList>
    </citation>
    <scope>NUCLEOTIDE SEQUENCE [LARGE SCALE GENOMIC DNA]</scope>
    <source>
        <strain evidence="3 4">KCTC 12975</strain>
    </source>
</reference>
<dbReference type="EMBL" id="LKTS01000044">
    <property type="protein sequence ID" value="PKD17212.1"/>
    <property type="molecule type" value="Genomic_DNA"/>
</dbReference>
<accession>A0A2N0TR48</accession>
<evidence type="ECO:0000256" key="1">
    <source>
        <dbReference type="SAM" id="SignalP"/>
    </source>
</evidence>
<evidence type="ECO:0000313" key="4">
    <source>
        <dbReference type="Proteomes" id="UP000232673"/>
    </source>
</evidence>
<gene>
    <name evidence="3" type="ORF">APR41_07220</name>
</gene>
<feature type="domain" description="DinB-like" evidence="2">
    <location>
        <begin position="34"/>
        <end position="189"/>
    </location>
</feature>
<dbReference type="Pfam" id="PF12867">
    <property type="entry name" value="DinB_2"/>
    <property type="match status" value="1"/>
</dbReference>
<sequence length="202" mass="23143">MKNLILGIALFLIASLPLTAQQNTNNKEFLFNYFEETTEQLEDEISGLSEEQMHFKPSEEEWSISQCIEHIILTEIMLYEMAKTELDKPENPERKGDVKFKDEDLIEGIKDRSKKAQASDELTGEGQYNSPEIAIADFKEQRQLILDFIETTPVETFRNHISDSPFGAVDTYQSILFIAGHTARHTLQIEEIKASEGFPDRP</sequence>
<keyword evidence="4" id="KW-1185">Reference proteome</keyword>